<dbReference type="AlphaFoldDB" id="A0A8K0KBS4"/>
<name>A0A8K0KBS4_LADFU</name>
<protein>
    <submittedName>
        <fullName evidence="2">Uncharacterized protein</fullName>
    </submittedName>
</protein>
<organism evidence="2 3">
    <name type="scientific">Ladona fulva</name>
    <name type="common">Scarce chaser dragonfly</name>
    <name type="synonym">Libellula fulva</name>
    <dbReference type="NCBI Taxonomy" id="123851"/>
    <lineage>
        <taxon>Eukaryota</taxon>
        <taxon>Metazoa</taxon>
        <taxon>Ecdysozoa</taxon>
        <taxon>Arthropoda</taxon>
        <taxon>Hexapoda</taxon>
        <taxon>Insecta</taxon>
        <taxon>Pterygota</taxon>
        <taxon>Palaeoptera</taxon>
        <taxon>Odonata</taxon>
        <taxon>Epiprocta</taxon>
        <taxon>Anisoptera</taxon>
        <taxon>Libelluloidea</taxon>
        <taxon>Libellulidae</taxon>
        <taxon>Ladona</taxon>
    </lineage>
</organism>
<feature type="coiled-coil region" evidence="1">
    <location>
        <begin position="5"/>
        <end position="54"/>
    </location>
</feature>
<evidence type="ECO:0000256" key="1">
    <source>
        <dbReference type="SAM" id="Coils"/>
    </source>
</evidence>
<evidence type="ECO:0000313" key="3">
    <source>
        <dbReference type="Proteomes" id="UP000792457"/>
    </source>
</evidence>
<gene>
    <name evidence="2" type="ORF">J437_LFUL012383</name>
</gene>
<reference evidence="2" key="1">
    <citation type="submission" date="2013-04" db="EMBL/GenBank/DDBJ databases">
        <authorList>
            <person name="Qu J."/>
            <person name="Murali S.C."/>
            <person name="Bandaranaike D."/>
            <person name="Bellair M."/>
            <person name="Blankenburg K."/>
            <person name="Chao H."/>
            <person name="Dinh H."/>
            <person name="Doddapaneni H."/>
            <person name="Downs B."/>
            <person name="Dugan-Rocha S."/>
            <person name="Elkadiri S."/>
            <person name="Gnanaolivu R.D."/>
            <person name="Hernandez B."/>
            <person name="Javaid M."/>
            <person name="Jayaseelan J.C."/>
            <person name="Lee S."/>
            <person name="Li M."/>
            <person name="Ming W."/>
            <person name="Munidasa M."/>
            <person name="Muniz J."/>
            <person name="Nguyen L."/>
            <person name="Ongeri F."/>
            <person name="Osuji N."/>
            <person name="Pu L.-L."/>
            <person name="Puazo M."/>
            <person name="Qu C."/>
            <person name="Quiroz J."/>
            <person name="Raj R."/>
            <person name="Weissenberger G."/>
            <person name="Xin Y."/>
            <person name="Zou X."/>
            <person name="Han Y."/>
            <person name="Richards S."/>
            <person name="Worley K."/>
            <person name="Muzny D."/>
            <person name="Gibbs R."/>
        </authorList>
    </citation>
    <scope>NUCLEOTIDE SEQUENCE</scope>
    <source>
        <strain evidence="2">Sampled in the wild</strain>
    </source>
</reference>
<accession>A0A8K0KBS4</accession>
<keyword evidence="1" id="KW-0175">Coiled coil</keyword>
<dbReference type="Proteomes" id="UP000792457">
    <property type="component" value="Unassembled WGS sequence"/>
</dbReference>
<keyword evidence="3" id="KW-1185">Reference proteome</keyword>
<feature type="non-terminal residue" evidence="2">
    <location>
        <position position="1"/>
    </location>
</feature>
<dbReference type="EMBL" id="KZ308598">
    <property type="protein sequence ID" value="KAG8232156.1"/>
    <property type="molecule type" value="Genomic_DNA"/>
</dbReference>
<proteinExistence type="predicted"/>
<comment type="caution">
    <text evidence="2">The sequence shown here is derived from an EMBL/GenBank/DDBJ whole genome shotgun (WGS) entry which is preliminary data.</text>
</comment>
<evidence type="ECO:0000313" key="2">
    <source>
        <dbReference type="EMBL" id="KAG8232156.1"/>
    </source>
</evidence>
<sequence>MQMAVNDLIKKNKELMKSKEQMELSHKSEVEALINQIQTLRTSYNDEIKTLKENQARNFEED</sequence>
<reference evidence="2" key="2">
    <citation type="submission" date="2017-10" db="EMBL/GenBank/DDBJ databases">
        <title>Ladona fulva Genome sequencing and assembly.</title>
        <authorList>
            <person name="Murali S."/>
            <person name="Richards S."/>
            <person name="Bandaranaike D."/>
            <person name="Bellair M."/>
            <person name="Blankenburg K."/>
            <person name="Chao H."/>
            <person name="Dinh H."/>
            <person name="Doddapaneni H."/>
            <person name="Dugan-Rocha S."/>
            <person name="Elkadiri S."/>
            <person name="Gnanaolivu R."/>
            <person name="Hernandez B."/>
            <person name="Skinner E."/>
            <person name="Javaid M."/>
            <person name="Lee S."/>
            <person name="Li M."/>
            <person name="Ming W."/>
            <person name="Munidasa M."/>
            <person name="Muniz J."/>
            <person name="Nguyen L."/>
            <person name="Hughes D."/>
            <person name="Osuji N."/>
            <person name="Pu L.-L."/>
            <person name="Puazo M."/>
            <person name="Qu C."/>
            <person name="Quiroz J."/>
            <person name="Raj R."/>
            <person name="Weissenberger G."/>
            <person name="Xin Y."/>
            <person name="Zou X."/>
            <person name="Han Y."/>
            <person name="Worley K."/>
            <person name="Muzny D."/>
            <person name="Gibbs R."/>
        </authorList>
    </citation>
    <scope>NUCLEOTIDE SEQUENCE</scope>
    <source>
        <strain evidence="2">Sampled in the wild</strain>
    </source>
</reference>